<protein>
    <submittedName>
        <fullName evidence="1">TlpA family protein disulfide reductase</fullName>
    </submittedName>
</protein>
<dbReference type="Gene3D" id="3.40.30.10">
    <property type="entry name" value="Glutaredoxin"/>
    <property type="match status" value="1"/>
</dbReference>
<organism evidence="1 2">
    <name type="scientific">Sphingobacterium tabacisoli</name>
    <dbReference type="NCBI Taxonomy" id="2044855"/>
    <lineage>
        <taxon>Bacteria</taxon>
        <taxon>Pseudomonadati</taxon>
        <taxon>Bacteroidota</taxon>
        <taxon>Sphingobacteriia</taxon>
        <taxon>Sphingobacteriales</taxon>
        <taxon>Sphingobacteriaceae</taxon>
        <taxon>Sphingobacterium</taxon>
    </lineage>
</organism>
<evidence type="ECO:0000313" key="1">
    <source>
        <dbReference type="EMBL" id="MFD2555097.1"/>
    </source>
</evidence>
<name>A0ABW5L1K1_9SPHI</name>
<gene>
    <name evidence="1" type="ORF">ACFSQW_11890</name>
</gene>
<comment type="caution">
    <text evidence="1">The sequence shown here is derived from an EMBL/GenBank/DDBJ whole genome shotgun (WGS) entry which is preliminary data.</text>
</comment>
<dbReference type="PANTHER" id="PTHR42852:SF13">
    <property type="entry name" value="PROTEIN DIPZ"/>
    <property type="match status" value="1"/>
</dbReference>
<dbReference type="Proteomes" id="UP001597440">
    <property type="component" value="Unassembled WGS sequence"/>
</dbReference>
<dbReference type="PANTHER" id="PTHR42852">
    <property type="entry name" value="THIOL:DISULFIDE INTERCHANGE PROTEIN DSBE"/>
    <property type="match status" value="1"/>
</dbReference>
<keyword evidence="2" id="KW-1185">Reference proteome</keyword>
<sequence length="213" mass="24420">MKKNILGRCFFSPLCNALFILSLLLLNCIWSTAIGQENGKTPFKETTGIFNISSIGVNDYLPDNFWDQQVKLYVKGDTSSVPLEKFRGKAIIIDFWSNDCASCITKFPKLFAFQQKFEPYFNVLLVNKAGSEHIHRLRNDFLRNHDLSTVFKDEYLNALFPHKGVPHYVWITPIGRVAAITSAEFADEMRVKAFVDSCVKYEMPHLRTRGVNK</sequence>
<dbReference type="RefSeq" id="WP_210353463.1">
    <property type="nucleotide sequence ID" value="NZ_JAEQMU010000001.1"/>
</dbReference>
<dbReference type="SUPFAM" id="SSF52833">
    <property type="entry name" value="Thioredoxin-like"/>
    <property type="match status" value="1"/>
</dbReference>
<evidence type="ECO:0000313" key="2">
    <source>
        <dbReference type="Proteomes" id="UP001597440"/>
    </source>
</evidence>
<dbReference type="InterPro" id="IPR050553">
    <property type="entry name" value="Thioredoxin_ResA/DsbE_sf"/>
</dbReference>
<accession>A0ABW5L1K1</accession>
<reference evidence="2" key="1">
    <citation type="journal article" date="2019" name="Int. J. Syst. Evol. Microbiol.">
        <title>The Global Catalogue of Microorganisms (GCM) 10K type strain sequencing project: providing services to taxonomists for standard genome sequencing and annotation.</title>
        <authorList>
            <consortium name="The Broad Institute Genomics Platform"/>
            <consortium name="The Broad Institute Genome Sequencing Center for Infectious Disease"/>
            <person name="Wu L."/>
            <person name="Ma J."/>
        </authorList>
    </citation>
    <scope>NUCLEOTIDE SEQUENCE [LARGE SCALE GENOMIC DNA]</scope>
    <source>
        <strain evidence="2">KCTC 52298</strain>
    </source>
</reference>
<dbReference type="EMBL" id="JBHULD010000014">
    <property type="protein sequence ID" value="MFD2555097.1"/>
    <property type="molecule type" value="Genomic_DNA"/>
</dbReference>
<dbReference type="InterPro" id="IPR036249">
    <property type="entry name" value="Thioredoxin-like_sf"/>
</dbReference>
<proteinExistence type="predicted"/>